<dbReference type="AlphaFoldDB" id="U1LYC3"/>
<dbReference type="RefSeq" id="WP_021066279.1">
    <property type="nucleotide sequence ID" value="NZ_ATCL01000014.1"/>
</dbReference>
<dbReference type="OrthoDB" id="9806653at2"/>
<evidence type="ECO:0000313" key="3">
    <source>
        <dbReference type="EMBL" id="ERG67714.1"/>
    </source>
</evidence>
<keyword evidence="4" id="KW-1185">Reference proteome</keyword>
<sequence length="361" mass="40643">MKQILILSNHHAYTYNFRKEVIQSLLNEGHKVCIVAPYGEKIELLKEMGCEYLELSLDRRGINLKNDIQLMYGYHKIVRRMKPDVILSYTIKPNIYGGIVSRVHKIPFIPNVTGLGSAASSNKLISKLVLFLYRLAFKKTSHVFFQNKENRDFFLNNGFKLNYEVLPGSGVNLSEYAPAPYPIESNTYDILYVGRVMKEKGVNELLSAAKILEDRAVPVRFRLAGFLDDGFDISNSIEHKNVELLGARDDVPSLIEKAHAIILPSYHEGMSNALLEAAASGRPLLASDIAGCREIIDDNKNGFLFEAKSANSIVDRVEAFISTSYAEKVRMGSASRNKVEEEFDRSIIVKAYLNKITEVTQ</sequence>
<evidence type="ECO:0000259" key="2">
    <source>
        <dbReference type="Pfam" id="PF13477"/>
    </source>
</evidence>
<comment type="caution">
    <text evidence="3">The sequence shown here is derived from an EMBL/GenBank/DDBJ whole genome shotgun (WGS) entry which is preliminary data.</text>
</comment>
<name>U1LYC3_9BACL</name>
<feature type="domain" description="Glycosyltransferase subfamily 4-like N-terminal" evidence="2">
    <location>
        <begin position="4"/>
        <end position="147"/>
    </location>
</feature>
<dbReference type="PATRIC" id="fig|1345023.5.peg.1115"/>
<dbReference type="Proteomes" id="UP000016464">
    <property type="component" value="Unassembled WGS sequence"/>
</dbReference>
<gene>
    <name evidence="3" type="ORF">M467_10525</name>
</gene>
<dbReference type="GO" id="GO:0016757">
    <property type="term" value="F:glycosyltransferase activity"/>
    <property type="evidence" value="ECO:0007669"/>
    <property type="project" value="InterPro"/>
</dbReference>
<accession>U1LYC3</accession>
<dbReference type="Gene3D" id="3.40.50.2000">
    <property type="entry name" value="Glycogen Phosphorylase B"/>
    <property type="match status" value="2"/>
</dbReference>
<feature type="domain" description="Glycosyl transferase family 1" evidence="1">
    <location>
        <begin position="181"/>
        <end position="337"/>
    </location>
</feature>
<dbReference type="InterPro" id="IPR028098">
    <property type="entry name" value="Glyco_trans_4-like_N"/>
</dbReference>
<proteinExistence type="predicted"/>
<protein>
    <recommendedName>
        <fullName evidence="5">Glycosyl transferase</fullName>
    </recommendedName>
</protein>
<dbReference type="Pfam" id="PF13477">
    <property type="entry name" value="Glyco_trans_4_2"/>
    <property type="match status" value="1"/>
</dbReference>
<dbReference type="SUPFAM" id="SSF53756">
    <property type="entry name" value="UDP-Glycosyltransferase/glycogen phosphorylase"/>
    <property type="match status" value="1"/>
</dbReference>
<dbReference type="InterPro" id="IPR001296">
    <property type="entry name" value="Glyco_trans_1"/>
</dbReference>
<organism evidence="3 4">
    <name type="scientific">Exiguobacterium chiriqhucha RW-2</name>
    <dbReference type="NCBI Taxonomy" id="1345023"/>
    <lineage>
        <taxon>Bacteria</taxon>
        <taxon>Bacillati</taxon>
        <taxon>Bacillota</taxon>
        <taxon>Bacilli</taxon>
        <taxon>Bacillales</taxon>
        <taxon>Bacillales Family XII. Incertae Sedis</taxon>
        <taxon>Exiguobacterium</taxon>
    </lineage>
</organism>
<dbReference type="EMBL" id="ATCL01000014">
    <property type="protein sequence ID" value="ERG67714.1"/>
    <property type="molecule type" value="Genomic_DNA"/>
</dbReference>
<reference evidence="3 4" key="1">
    <citation type="journal article" date="2013" name="Genome Announc.">
        <title>Draft Genome Sequence of Exiguobacterium pavilionensis Strain RW-2, with Wide Thermal, Salinity, and pH Tolerance, Isolated from Modern Freshwater Microbialites.</title>
        <authorList>
            <person name="White R.A.III."/>
            <person name="Grassa C.J."/>
            <person name="Suttle C.A."/>
        </authorList>
    </citation>
    <scope>NUCLEOTIDE SEQUENCE [LARGE SCALE GENOMIC DNA]</scope>
    <source>
        <strain evidence="3 4">RW-2</strain>
    </source>
</reference>
<dbReference type="eggNOG" id="COG0438">
    <property type="taxonomic scope" value="Bacteria"/>
</dbReference>
<dbReference type="CDD" id="cd03808">
    <property type="entry name" value="GT4_CapM-like"/>
    <property type="match status" value="1"/>
</dbReference>
<evidence type="ECO:0000259" key="1">
    <source>
        <dbReference type="Pfam" id="PF00534"/>
    </source>
</evidence>
<evidence type="ECO:0000313" key="4">
    <source>
        <dbReference type="Proteomes" id="UP000016464"/>
    </source>
</evidence>
<evidence type="ECO:0008006" key="5">
    <source>
        <dbReference type="Google" id="ProtNLM"/>
    </source>
</evidence>
<dbReference type="PANTHER" id="PTHR12526">
    <property type="entry name" value="GLYCOSYLTRANSFERASE"/>
    <property type="match status" value="1"/>
</dbReference>
<dbReference type="Pfam" id="PF00534">
    <property type="entry name" value="Glycos_transf_1"/>
    <property type="match status" value="1"/>
</dbReference>